<reference evidence="2" key="1">
    <citation type="submission" date="2022-07" db="EMBL/GenBank/DDBJ databases">
        <title>Chromosome-level genome of Muraenolepis orangiensis.</title>
        <authorList>
            <person name="Kim J."/>
        </authorList>
    </citation>
    <scope>NUCLEOTIDE SEQUENCE</scope>
    <source>
        <strain evidence="2">KU_S4_2022</strain>
        <tissue evidence="2">Muscle</tissue>
    </source>
</reference>
<sequence>MCLSQRAAGTMAVHQGYNRFYVVDQSMVMEIGGGLERSSMFLQDRSKRDQRRNLQRFCIESHQPNVPGGAGDTGRGTPPPHPRRRAGPSRGASAAGRSPGEEVSSPAGRVPGTFGRFFPLLQIRPSSLLIPGDGLREESEGGARATGLTTERLLDD</sequence>
<feature type="compositionally biased region" description="Low complexity" evidence="1">
    <location>
        <begin position="88"/>
        <end position="98"/>
    </location>
</feature>
<accession>A0A9Q0DI31</accession>
<evidence type="ECO:0000256" key="1">
    <source>
        <dbReference type="SAM" id="MobiDB-lite"/>
    </source>
</evidence>
<dbReference type="EMBL" id="JANIIK010000115">
    <property type="protein sequence ID" value="KAJ3589050.1"/>
    <property type="molecule type" value="Genomic_DNA"/>
</dbReference>
<organism evidence="2 3">
    <name type="scientific">Muraenolepis orangiensis</name>
    <name type="common">Patagonian moray cod</name>
    <dbReference type="NCBI Taxonomy" id="630683"/>
    <lineage>
        <taxon>Eukaryota</taxon>
        <taxon>Metazoa</taxon>
        <taxon>Chordata</taxon>
        <taxon>Craniata</taxon>
        <taxon>Vertebrata</taxon>
        <taxon>Euteleostomi</taxon>
        <taxon>Actinopterygii</taxon>
        <taxon>Neopterygii</taxon>
        <taxon>Teleostei</taxon>
        <taxon>Neoteleostei</taxon>
        <taxon>Acanthomorphata</taxon>
        <taxon>Zeiogadaria</taxon>
        <taxon>Gadariae</taxon>
        <taxon>Gadiformes</taxon>
        <taxon>Muraenolepidoidei</taxon>
        <taxon>Muraenolepididae</taxon>
        <taxon>Muraenolepis</taxon>
    </lineage>
</organism>
<protein>
    <submittedName>
        <fullName evidence="2">Uncharacterized protein</fullName>
    </submittedName>
</protein>
<feature type="region of interest" description="Disordered" evidence="1">
    <location>
        <begin position="58"/>
        <end position="111"/>
    </location>
</feature>
<comment type="caution">
    <text evidence="2">The sequence shown here is derived from an EMBL/GenBank/DDBJ whole genome shotgun (WGS) entry which is preliminary data.</text>
</comment>
<proteinExistence type="predicted"/>
<keyword evidence="3" id="KW-1185">Reference proteome</keyword>
<dbReference type="Proteomes" id="UP001148018">
    <property type="component" value="Unassembled WGS sequence"/>
</dbReference>
<dbReference type="AlphaFoldDB" id="A0A9Q0DI31"/>
<evidence type="ECO:0000313" key="2">
    <source>
        <dbReference type="EMBL" id="KAJ3589050.1"/>
    </source>
</evidence>
<name>A0A9Q0DI31_9TELE</name>
<evidence type="ECO:0000313" key="3">
    <source>
        <dbReference type="Proteomes" id="UP001148018"/>
    </source>
</evidence>
<gene>
    <name evidence="2" type="ORF">NHX12_009898</name>
</gene>
<feature type="region of interest" description="Disordered" evidence="1">
    <location>
        <begin position="131"/>
        <end position="156"/>
    </location>
</feature>